<keyword evidence="1" id="KW-0255">Endonuclease</keyword>
<dbReference type="Gene3D" id="3.40.91.30">
    <property type="match status" value="1"/>
</dbReference>
<protein>
    <submittedName>
        <fullName evidence="1">Endonuclease</fullName>
    </submittedName>
</protein>
<reference evidence="1" key="1">
    <citation type="journal article" date="2014" name="Proc. Natl. Acad. Sci. U.S.A.">
        <title>Ribonucleotide reductases reveal novel viral diversity and predict biological and ecological features of unknown marine viruses.</title>
        <authorList>
            <person name="Sakowski E.G."/>
            <person name="Munsell E.V."/>
            <person name="Hyatt M."/>
            <person name="Kress W."/>
            <person name="Williamson S.J."/>
            <person name="Nasko D.J."/>
            <person name="Polson S.W."/>
            <person name="Wommack K.E."/>
        </authorList>
    </citation>
    <scope>NUCLEOTIDE SEQUENCE</scope>
</reference>
<sequence>MQSKRRKAALKYGYRSGLESSIQEQLLELNIPVKYEQVKIEWEDLMYRTYTPDFILPNGIIVESKGRFTAEDRRKHLAVKAQHPELDIRFVFTNPNSKLAKGAKTTYGHWCDKHGYKYAAKLIPNEWLKEKGKDRHPVVIVLPFEKIKRR</sequence>
<keyword evidence="1" id="KW-0540">Nuclease</keyword>
<dbReference type="SUPFAM" id="SSF52980">
    <property type="entry name" value="Restriction endonuclease-like"/>
    <property type="match status" value="1"/>
</dbReference>
<dbReference type="Pfam" id="PF05367">
    <property type="entry name" value="Phage_endo_I"/>
    <property type="match status" value="1"/>
</dbReference>
<dbReference type="CDD" id="cd22324">
    <property type="entry name" value="Endonuclease_I"/>
    <property type="match status" value="1"/>
</dbReference>
<dbReference type="EMBL" id="KM520335">
    <property type="protein sequence ID" value="AIW56786.1"/>
    <property type="molecule type" value="Genomic_DNA"/>
</dbReference>
<name>A0A0A0UYM2_9VIRU</name>
<dbReference type="GO" id="GO:0008833">
    <property type="term" value="F:deoxyribonuclease IV (phage-T4-induced) activity"/>
    <property type="evidence" value="ECO:0007669"/>
    <property type="project" value="InterPro"/>
</dbReference>
<dbReference type="GO" id="GO:0015074">
    <property type="term" value="P:DNA integration"/>
    <property type="evidence" value="ECO:0007669"/>
    <property type="project" value="InterPro"/>
</dbReference>
<organism evidence="1">
    <name type="scientific">uncultured virus</name>
    <dbReference type="NCBI Taxonomy" id="340016"/>
    <lineage>
        <taxon>Viruses</taxon>
        <taxon>environmental samples</taxon>
    </lineage>
</organism>
<dbReference type="InterPro" id="IPR011335">
    <property type="entry name" value="Restrct_endonuc-II-like"/>
</dbReference>
<keyword evidence="1" id="KW-0378">Hydrolase</keyword>
<dbReference type="InterPro" id="IPR008029">
    <property type="entry name" value="Phage_T7_Gp3_endoDNaseI"/>
</dbReference>
<proteinExistence type="predicted"/>
<dbReference type="GO" id="GO:0016032">
    <property type="term" value="P:viral process"/>
    <property type="evidence" value="ECO:0007669"/>
    <property type="project" value="InterPro"/>
</dbReference>
<accession>A0A0A0UYM2</accession>
<evidence type="ECO:0000313" key="1">
    <source>
        <dbReference type="EMBL" id="AIW56786.1"/>
    </source>
</evidence>